<dbReference type="AlphaFoldDB" id="A0A8S3SHQ5"/>
<name>A0A8S3SHQ5_MYTED</name>
<comment type="caution">
    <text evidence="2">The sequence shown here is derived from an EMBL/GenBank/DDBJ whole genome shotgun (WGS) entry which is preliminary data.</text>
</comment>
<proteinExistence type="predicted"/>
<evidence type="ECO:0000313" key="2">
    <source>
        <dbReference type="EMBL" id="CAG2216457.1"/>
    </source>
</evidence>
<evidence type="ECO:0000256" key="1">
    <source>
        <dbReference type="SAM" id="MobiDB-lite"/>
    </source>
</evidence>
<dbReference type="Proteomes" id="UP000683360">
    <property type="component" value="Unassembled WGS sequence"/>
</dbReference>
<dbReference type="EMBL" id="CAJPWZ010001483">
    <property type="protein sequence ID" value="CAG2216457.1"/>
    <property type="molecule type" value="Genomic_DNA"/>
</dbReference>
<reference evidence="2" key="1">
    <citation type="submission" date="2021-03" db="EMBL/GenBank/DDBJ databases">
        <authorList>
            <person name="Bekaert M."/>
        </authorList>
    </citation>
    <scope>NUCLEOTIDE SEQUENCE</scope>
</reference>
<protein>
    <submittedName>
        <fullName evidence="2">Uncharacterized protein</fullName>
    </submittedName>
</protein>
<dbReference type="OrthoDB" id="6118340at2759"/>
<feature type="compositionally biased region" description="Basic and acidic residues" evidence="1">
    <location>
        <begin position="35"/>
        <end position="57"/>
    </location>
</feature>
<sequence length="277" mass="30602">MFGCDAKIGLSSSSLPQEILGSLQTEEDLIQHFQSSDKPDEISNDRPNELSSDKPNELDEESQLNAALNLSETQETELDVHVCAVCENLCFSNIQCSTCAQYIHELCSKGNISDTITCHLCSNEEVIRNERRHASESMTKQAVRMRNLSERVLTEVDIGANVLVAIPHVDRGKGDPRNLMAVVTGKEEHGYKLGIKDGILRGLYTRNQFELSDSNFIAIHCVNYDNEISFRKAVSKVSLCDGQGYTKCGCSASGKLNAAFKCIYDIIFNSGIIISKL</sequence>
<evidence type="ECO:0000313" key="3">
    <source>
        <dbReference type="Proteomes" id="UP000683360"/>
    </source>
</evidence>
<accession>A0A8S3SHQ5</accession>
<organism evidence="2 3">
    <name type="scientific">Mytilus edulis</name>
    <name type="common">Blue mussel</name>
    <dbReference type="NCBI Taxonomy" id="6550"/>
    <lineage>
        <taxon>Eukaryota</taxon>
        <taxon>Metazoa</taxon>
        <taxon>Spiralia</taxon>
        <taxon>Lophotrochozoa</taxon>
        <taxon>Mollusca</taxon>
        <taxon>Bivalvia</taxon>
        <taxon>Autobranchia</taxon>
        <taxon>Pteriomorphia</taxon>
        <taxon>Mytilida</taxon>
        <taxon>Mytiloidea</taxon>
        <taxon>Mytilidae</taxon>
        <taxon>Mytilinae</taxon>
        <taxon>Mytilus</taxon>
    </lineage>
</organism>
<gene>
    <name evidence="2" type="ORF">MEDL_30181</name>
</gene>
<feature type="region of interest" description="Disordered" evidence="1">
    <location>
        <begin position="34"/>
        <end position="62"/>
    </location>
</feature>
<keyword evidence="3" id="KW-1185">Reference proteome</keyword>